<dbReference type="GO" id="GO:0005886">
    <property type="term" value="C:plasma membrane"/>
    <property type="evidence" value="ECO:0007669"/>
    <property type="project" value="UniProtKB-SubCell"/>
</dbReference>
<evidence type="ECO:0000256" key="6">
    <source>
        <dbReference type="ARBA" id="ARBA00023136"/>
    </source>
</evidence>
<dbReference type="PANTHER" id="PTHR42682">
    <property type="entry name" value="HYDROGENASE-4 COMPONENT F"/>
    <property type="match status" value="1"/>
</dbReference>
<comment type="subcellular location">
    <subcellularLocation>
        <location evidence="1">Cell membrane</location>
        <topology evidence="1">Multi-pass membrane protein</topology>
    </subcellularLocation>
    <subcellularLocation>
        <location evidence="7">Membrane</location>
        <topology evidence="7">Multi-pass membrane protein</topology>
    </subcellularLocation>
</comment>
<feature type="transmembrane region" description="Helical" evidence="8">
    <location>
        <begin position="98"/>
        <end position="116"/>
    </location>
</feature>
<feature type="transmembrane region" description="Helical" evidence="8">
    <location>
        <begin position="392"/>
        <end position="412"/>
    </location>
</feature>
<keyword evidence="2" id="KW-1003">Cell membrane</keyword>
<feature type="transmembrane region" description="Helical" evidence="8">
    <location>
        <begin position="432"/>
        <end position="452"/>
    </location>
</feature>
<organism evidence="10 11">
    <name type="scientific">Nitrosomonas mobilis</name>
    <dbReference type="NCBI Taxonomy" id="51642"/>
    <lineage>
        <taxon>Bacteria</taxon>
        <taxon>Pseudomonadati</taxon>
        <taxon>Pseudomonadota</taxon>
        <taxon>Betaproteobacteria</taxon>
        <taxon>Nitrosomonadales</taxon>
        <taxon>Nitrosomonadaceae</taxon>
        <taxon>Nitrosomonas</taxon>
    </lineage>
</organism>
<dbReference type="Pfam" id="PF00361">
    <property type="entry name" value="Proton_antipo_M"/>
    <property type="match status" value="1"/>
</dbReference>
<sequence length="585" mass="64753">MMGSLIPHIVIWPLLLAGMLQTPRLRTLALRLSPWATFPALLTALFASHHEVIKLPWLLLGSEWGMDLTGRALLLLTGLLWGLACWHSRYHLPPTQQASFFSWFHLALAGNIGLIVSLDMLSFYLFFTLMSLASYGLVVHTRSERACYAGKCYLIFVILGEAALFAALLLVASTCSTLSFEAARPLLVQSEWLDTILLLAWIGFGIKVGTIGLHVWLPLAHPVAPPPASAVLSGIMLKAGLLGWLRLLPLGEATLESWGEWWMVLGLLAAFCAVLIGLTQRDAKTLLAYSSISQMGLLTAAVGLGLILPHAWPQILTTILIYSLHHGFAKGALFLGTSMLMHTHPISRKWLLAGVALPALSLVGAPLTSGWLAKSLLKTQAMHAPDHWEILWQNLLPASAVATALLMARFMLLAIRVKPDETLPIPAHIHSVPWAILLLLVAIMPLATNWLGDFEISLSLIINSLWPLMFAGLLFHFFYRQAIRDTPLNQRIANLAIPPGDMLAWYEHSIRITSARLHHLLDRKLPCWLQKTRHMLLRKLDLSAWSAHLDRAEKLLCHWPVALCGLILLGIILTRLIPLANQKLI</sequence>
<evidence type="ECO:0000256" key="2">
    <source>
        <dbReference type="ARBA" id="ARBA00022475"/>
    </source>
</evidence>
<protein>
    <submittedName>
        <fullName evidence="10">NADH/Ubiquinone/plastoquinone (Complex I)</fullName>
    </submittedName>
</protein>
<dbReference type="Proteomes" id="UP000198729">
    <property type="component" value="Unassembled WGS sequence"/>
</dbReference>
<keyword evidence="6 8" id="KW-0472">Membrane</keyword>
<feature type="transmembrane region" description="Helical" evidence="8">
    <location>
        <begin position="192"/>
        <end position="217"/>
    </location>
</feature>
<evidence type="ECO:0000256" key="1">
    <source>
        <dbReference type="ARBA" id="ARBA00004651"/>
    </source>
</evidence>
<feature type="transmembrane region" description="Helical" evidence="8">
    <location>
        <begin position="458"/>
        <end position="479"/>
    </location>
</feature>
<keyword evidence="5" id="KW-0560">Oxidoreductase</keyword>
<keyword evidence="10" id="KW-0830">Ubiquinone</keyword>
<feature type="transmembrane region" description="Helical" evidence="8">
    <location>
        <begin position="319"/>
        <end position="338"/>
    </location>
</feature>
<evidence type="ECO:0000256" key="8">
    <source>
        <dbReference type="SAM" id="Phobius"/>
    </source>
</evidence>
<feature type="transmembrane region" description="Helical" evidence="8">
    <location>
        <begin position="29"/>
        <end position="48"/>
    </location>
</feature>
<dbReference type="EMBL" id="FMWO01000045">
    <property type="protein sequence ID" value="SCZ85435.1"/>
    <property type="molecule type" value="Genomic_DNA"/>
</dbReference>
<feature type="transmembrane region" description="Helical" evidence="8">
    <location>
        <begin position="286"/>
        <end position="307"/>
    </location>
</feature>
<accession>A0A1G5SE16</accession>
<evidence type="ECO:0000313" key="11">
    <source>
        <dbReference type="Proteomes" id="UP000198729"/>
    </source>
</evidence>
<feature type="transmembrane region" description="Helical" evidence="8">
    <location>
        <begin position="152"/>
        <end position="172"/>
    </location>
</feature>
<reference evidence="10 11" key="1">
    <citation type="submission" date="2016-10" db="EMBL/GenBank/DDBJ databases">
        <authorList>
            <person name="de Groot N.N."/>
        </authorList>
    </citation>
    <scope>NUCLEOTIDE SEQUENCE [LARGE SCALE GENOMIC DNA]</scope>
    <source>
        <strain evidence="10">1</strain>
    </source>
</reference>
<dbReference type="PANTHER" id="PTHR42682:SF4">
    <property type="entry name" value="NADH-UBIQUINONE_PLASTOQUINONE"/>
    <property type="match status" value="1"/>
</dbReference>
<keyword evidence="11" id="KW-1185">Reference proteome</keyword>
<dbReference type="AlphaFoldDB" id="A0A1G5SE16"/>
<gene>
    <name evidence="10" type="ORF">NSMM_380057</name>
</gene>
<evidence type="ECO:0000259" key="9">
    <source>
        <dbReference type="Pfam" id="PF00361"/>
    </source>
</evidence>
<evidence type="ECO:0000256" key="7">
    <source>
        <dbReference type="RuleBase" id="RU000320"/>
    </source>
</evidence>
<name>A0A1G5SE16_9PROT</name>
<evidence type="ECO:0000256" key="3">
    <source>
        <dbReference type="ARBA" id="ARBA00022692"/>
    </source>
</evidence>
<feature type="transmembrane region" description="Helical" evidence="8">
    <location>
        <begin position="122"/>
        <end position="140"/>
    </location>
</feature>
<dbReference type="InterPro" id="IPR052175">
    <property type="entry name" value="ComplexI-like_HydComp"/>
</dbReference>
<feature type="transmembrane region" description="Helical" evidence="8">
    <location>
        <begin position="555"/>
        <end position="577"/>
    </location>
</feature>
<evidence type="ECO:0000256" key="5">
    <source>
        <dbReference type="ARBA" id="ARBA00023002"/>
    </source>
</evidence>
<dbReference type="PRINTS" id="PR01434">
    <property type="entry name" value="NADHDHGNASE5"/>
</dbReference>
<evidence type="ECO:0000313" key="10">
    <source>
        <dbReference type="EMBL" id="SCZ85435.1"/>
    </source>
</evidence>
<feature type="transmembrane region" description="Helical" evidence="8">
    <location>
        <begin position="261"/>
        <end position="279"/>
    </location>
</feature>
<keyword evidence="3 7" id="KW-0812">Transmembrane</keyword>
<dbReference type="GO" id="GO:0016491">
    <property type="term" value="F:oxidoreductase activity"/>
    <property type="evidence" value="ECO:0007669"/>
    <property type="project" value="UniProtKB-KW"/>
</dbReference>
<feature type="transmembrane region" description="Helical" evidence="8">
    <location>
        <begin position="68"/>
        <end position="86"/>
    </location>
</feature>
<evidence type="ECO:0000256" key="4">
    <source>
        <dbReference type="ARBA" id="ARBA00022989"/>
    </source>
</evidence>
<feature type="transmembrane region" description="Helical" evidence="8">
    <location>
        <begin position="350"/>
        <end position="372"/>
    </location>
</feature>
<feature type="domain" description="NADH:quinone oxidoreductase/Mrp antiporter transmembrane" evidence="9">
    <location>
        <begin position="117"/>
        <end position="384"/>
    </location>
</feature>
<dbReference type="STRING" id="51642.NSMM_380057"/>
<dbReference type="OrthoDB" id="9768329at2"/>
<feature type="transmembrane region" description="Helical" evidence="8">
    <location>
        <begin position="6"/>
        <end position="22"/>
    </location>
</feature>
<feature type="transmembrane region" description="Helical" evidence="8">
    <location>
        <begin position="229"/>
        <end position="249"/>
    </location>
</feature>
<proteinExistence type="predicted"/>
<dbReference type="InterPro" id="IPR001750">
    <property type="entry name" value="ND/Mrp_TM"/>
</dbReference>
<keyword evidence="4 8" id="KW-1133">Transmembrane helix</keyword>